<evidence type="ECO:0000256" key="1">
    <source>
        <dbReference type="ARBA" id="ARBA00001913"/>
    </source>
</evidence>
<dbReference type="Gene3D" id="3.20.20.80">
    <property type="entry name" value="Glycosidases"/>
    <property type="match status" value="1"/>
</dbReference>
<dbReference type="PANTHER" id="PTHR43447">
    <property type="entry name" value="ALPHA-AMYLASE"/>
    <property type="match status" value="1"/>
</dbReference>
<dbReference type="KEGG" id="gog:C1280_14010"/>
<dbReference type="Gene3D" id="2.40.30.140">
    <property type="match status" value="1"/>
</dbReference>
<protein>
    <submittedName>
        <fullName evidence="11">Alpha-amylase</fullName>
    </submittedName>
</protein>
<keyword evidence="4" id="KW-0378">Hydrolase</keyword>
<feature type="active site" description="Nucleophile" evidence="7">
    <location>
        <position position="235"/>
    </location>
</feature>
<dbReference type="GO" id="GO:0005509">
    <property type="term" value="F:calcium ion binding"/>
    <property type="evidence" value="ECO:0007669"/>
    <property type="project" value="InterPro"/>
</dbReference>
<keyword evidence="5" id="KW-0119">Carbohydrate metabolism</keyword>
<feature type="binding site" evidence="8">
    <location>
        <position position="239"/>
    </location>
    <ligand>
        <name>Ca(2+)</name>
        <dbReference type="ChEBI" id="CHEBI:29108"/>
        <label>1</label>
    </ligand>
</feature>
<dbReference type="GO" id="GO:0004556">
    <property type="term" value="F:alpha-amylase activity"/>
    <property type="evidence" value="ECO:0007669"/>
    <property type="project" value="InterPro"/>
</dbReference>
<keyword evidence="3 8" id="KW-0479">Metal-binding</keyword>
<feature type="binding site" evidence="8">
    <location>
        <position position="204"/>
    </location>
    <ligand>
        <name>Ca(2+)</name>
        <dbReference type="ChEBI" id="CHEBI:29108"/>
        <label>1</label>
    </ligand>
</feature>
<dbReference type="OrthoDB" id="9805159at2"/>
<dbReference type="EMBL" id="CP025958">
    <property type="protein sequence ID" value="AWM37995.1"/>
    <property type="molecule type" value="Genomic_DNA"/>
</dbReference>
<dbReference type="InterPro" id="IPR006046">
    <property type="entry name" value="Alpha_amylase"/>
</dbReference>
<sequence>MSEHNAVMMQFFHWYTTGDGTFWNEVARRASELAAAGIDALWLPPASKGTHGTSDVGYGVYDLYDLGEFDQKGTVRTKYGTKDEYLAAVKSLQAAGIRVYADIVLNHRLGADGFETVRATPFSVDDRRNPKGEPREIRAATSFTFPGRNKTYSDFTWSWRHFDGCDYDDNNPDDRGTVYLFDGKQWDDRVSLEFGSYAFLMGADLDFESQEVNDELNRWGQWFVNTTGVDGFRFDAVKHISAPIFPAWLEHMRAHTKKELFTVAEYWSGNLAELHWFLNEAGPLFTAFDVPLHYNFHAASQSHGQYDMRRLFDGSLVKERPIQAVTFVTNHDSQPLQSLESVVEPWFVPLAYAAILLRRDGYPCLFYPDYYGAEYEDLGRDGNRHKVVMPSHRVLLDVFLKARKEYGHGEQIDYFDHWNRIGWVRLGNEQHPKAMAVLMSDGPEGTKWMGTNRPEGTKFRDATKHIEDPVTVNAGGFGEFRCKGGSVSVWVQE</sequence>
<dbReference type="InterPro" id="IPR013776">
    <property type="entry name" value="A-amylase_thermo"/>
</dbReference>
<dbReference type="InterPro" id="IPR013780">
    <property type="entry name" value="Glyco_hydro_b"/>
</dbReference>
<accession>A0A2Z3H4F5</accession>
<feature type="active site" description="Proton donor" evidence="7">
    <location>
        <position position="265"/>
    </location>
</feature>
<feature type="domain" description="Glycosyl hydrolase family 13 catalytic" evidence="10">
    <location>
        <begin position="6"/>
        <end position="403"/>
    </location>
</feature>
<evidence type="ECO:0000313" key="11">
    <source>
        <dbReference type="EMBL" id="AWM37995.1"/>
    </source>
</evidence>
<keyword evidence="12" id="KW-1185">Reference proteome</keyword>
<feature type="binding site" evidence="8">
    <location>
        <position position="187"/>
    </location>
    <ligand>
        <name>Ca(2+)</name>
        <dbReference type="ChEBI" id="CHEBI:29108"/>
        <label>2</label>
    </ligand>
</feature>
<feature type="binding site" evidence="8">
    <location>
        <position position="441"/>
    </location>
    <ligand>
        <name>Ca(2+)</name>
        <dbReference type="ChEBI" id="CHEBI:29108"/>
        <label>3</label>
    </ligand>
</feature>
<dbReference type="Gene3D" id="2.60.40.1180">
    <property type="entry name" value="Golgi alpha-mannosidase II"/>
    <property type="match status" value="1"/>
</dbReference>
<feature type="binding site" evidence="8">
    <location>
        <position position="106"/>
    </location>
    <ligand>
        <name>Ca(2+)</name>
        <dbReference type="ChEBI" id="CHEBI:29108"/>
        <label>1</label>
    </ligand>
</feature>
<evidence type="ECO:0000256" key="3">
    <source>
        <dbReference type="ARBA" id="ARBA00022723"/>
    </source>
</evidence>
<keyword evidence="6" id="KW-0326">Glycosidase</keyword>
<dbReference type="SMART" id="SM00642">
    <property type="entry name" value="Aamy"/>
    <property type="match status" value="1"/>
</dbReference>
<feature type="binding site" evidence="8">
    <location>
        <position position="206"/>
    </location>
    <ligand>
        <name>Ca(2+)</name>
        <dbReference type="ChEBI" id="CHEBI:29108"/>
        <label>2</label>
    </ligand>
</feature>
<comment type="similarity">
    <text evidence="2 9">Belongs to the glycosyl hydrolase 13 family.</text>
</comment>
<evidence type="ECO:0000256" key="8">
    <source>
        <dbReference type="PIRSR" id="PIRSR001021-2"/>
    </source>
</evidence>
<dbReference type="SUPFAM" id="SSF51445">
    <property type="entry name" value="(Trans)glycosidases"/>
    <property type="match status" value="1"/>
</dbReference>
<evidence type="ECO:0000256" key="7">
    <source>
        <dbReference type="PIRSR" id="PIRSR001021-1"/>
    </source>
</evidence>
<reference evidence="11 12" key="1">
    <citation type="submission" date="2018-01" db="EMBL/GenBank/DDBJ databases">
        <title>G. obscuriglobus.</title>
        <authorList>
            <person name="Franke J."/>
            <person name="Blomberg W."/>
            <person name="Selmecki A."/>
        </authorList>
    </citation>
    <scope>NUCLEOTIDE SEQUENCE [LARGE SCALE GENOMIC DNA]</scope>
    <source>
        <strain evidence="11 12">DSM 5831</strain>
    </source>
</reference>
<evidence type="ECO:0000256" key="2">
    <source>
        <dbReference type="ARBA" id="ARBA00008061"/>
    </source>
</evidence>
<dbReference type="NCBIfam" id="NF006969">
    <property type="entry name" value="PRK09441.1-2"/>
    <property type="match status" value="1"/>
</dbReference>
<dbReference type="PRINTS" id="PR00110">
    <property type="entry name" value="ALPHAAMYLASE"/>
</dbReference>
<evidence type="ECO:0000259" key="10">
    <source>
        <dbReference type="SMART" id="SM00642"/>
    </source>
</evidence>
<dbReference type="AlphaFoldDB" id="A0A2Z3H4F5"/>
<dbReference type="InterPro" id="IPR006047">
    <property type="entry name" value="GH13_cat_dom"/>
</dbReference>
<dbReference type="CDD" id="cd11318">
    <property type="entry name" value="AmyAc_bac_fung_AmyA"/>
    <property type="match status" value="1"/>
</dbReference>
<organism evidence="11 12">
    <name type="scientific">Gemmata obscuriglobus</name>
    <dbReference type="NCBI Taxonomy" id="114"/>
    <lineage>
        <taxon>Bacteria</taxon>
        <taxon>Pseudomonadati</taxon>
        <taxon>Planctomycetota</taxon>
        <taxon>Planctomycetia</taxon>
        <taxon>Gemmatales</taxon>
        <taxon>Gemmataceae</taxon>
        <taxon>Gemmata</taxon>
    </lineage>
</organism>
<dbReference type="NCBIfam" id="NF006968">
    <property type="entry name" value="PRK09441.1-1"/>
    <property type="match status" value="1"/>
</dbReference>
<feature type="binding site" evidence="8">
    <location>
        <position position="163"/>
    </location>
    <ligand>
        <name>Ca(2+)</name>
        <dbReference type="ChEBI" id="CHEBI:29108"/>
        <label>2</label>
    </ligand>
</feature>
<evidence type="ECO:0000256" key="5">
    <source>
        <dbReference type="ARBA" id="ARBA00023277"/>
    </source>
</evidence>
<dbReference type="PIRSF" id="PIRSF001021">
    <property type="entry name" value="Alph-amls_thrmst"/>
    <property type="match status" value="1"/>
</dbReference>
<dbReference type="Proteomes" id="UP000245802">
    <property type="component" value="Chromosome"/>
</dbReference>
<feature type="binding site" evidence="8">
    <location>
        <position position="304"/>
    </location>
    <ligand>
        <name>Ca(2+)</name>
        <dbReference type="ChEBI" id="CHEBI:29108"/>
        <label>3</label>
    </ligand>
</feature>
<comment type="cofactor">
    <cofactor evidence="1">
        <name>Ca(2+)</name>
        <dbReference type="ChEBI" id="CHEBI:29108"/>
    </cofactor>
</comment>
<dbReference type="GO" id="GO:0005975">
    <property type="term" value="P:carbohydrate metabolic process"/>
    <property type="evidence" value="ECO:0007669"/>
    <property type="project" value="InterPro"/>
</dbReference>
<evidence type="ECO:0000313" key="12">
    <source>
        <dbReference type="Proteomes" id="UP000245802"/>
    </source>
</evidence>
<dbReference type="InterPro" id="IPR017853">
    <property type="entry name" value="GH"/>
</dbReference>
<name>A0A2Z3H4F5_9BACT</name>
<evidence type="ECO:0000256" key="4">
    <source>
        <dbReference type="ARBA" id="ARBA00022801"/>
    </source>
</evidence>
<dbReference type="RefSeq" id="WP_010043439.1">
    <property type="nucleotide sequence ID" value="NZ_CP025958.1"/>
</dbReference>
<keyword evidence="8" id="KW-0106">Calcium</keyword>
<gene>
    <name evidence="11" type="ORF">C1280_14010</name>
</gene>
<dbReference type="Pfam" id="PF00128">
    <property type="entry name" value="Alpha-amylase"/>
    <property type="match status" value="1"/>
</dbReference>
<dbReference type="SUPFAM" id="SSF51011">
    <property type="entry name" value="Glycosyl hydrolase domain"/>
    <property type="match status" value="1"/>
</dbReference>
<evidence type="ECO:0000256" key="9">
    <source>
        <dbReference type="RuleBase" id="RU003615"/>
    </source>
</evidence>
<evidence type="ECO:0000256" key="6">
    <source>
        <dbReference type="ARBA" id="ARBA00023295"/>
    </source>
</evidence>
<proteinExistence type="inferred from homology"/>